<accession>A0A317ZJY5</accession>
<dbReference type="InterPro" id="IPR051159">
    <property type="entry name" value="Hexapeptide_acetyltransf"/>
</dbReference>
<dbReference type="OrthoDB" id="9812571at2"/>
<dbReference type="SUPFAM" id="SSF51161">
    <property type="entry name" value="Trimeric LpxA-like enzymes"/>
    <property type="match status" value="1"/>
</dbReference>
<dbReference type="Gene3D" id="2.160.10.10">
    <property type="entry name" value="Hexapeptide repeat proteins"/>
    <property type="match status" value="1"/>
</dbReference>
<evidence type="ECO:0000313" key="3">
    <source>
        <dbReference type="EMBL" id="PXA03671.1"/>
    </source>
</evidence>
<keyword evidence="4" id="KW-1185">Reference proteome</keyword>
<dbReference type="GO" id="GO:0008374">
    <property type="term" value="F:O-acyltransferase activity"/>
    <property type="evidence" value="ECO:0007669"/>
    <property type="project" value="TreeGrafter"/>
</dbReference>
<keyword evidence="2 3" id="KW-0808">Transferase</keyword>
<dbReference type="GO" id="GO:0005829">
    <property type="term" value="C:cytosol"/>
    <property type="evidence" value="ECO:0007669"/>
    <property type="project" value="TreeGrafter"/>
</dbReference>
<dbReference type="EMBL" id="QHJQ01000007">
    <property type="protein sequence ID" value="PXA03671.1"/>
    <property type="molecule type" value="Genomic_DNA"/>
</dbReference>
<name>A0A317ZJY5_9BACT</name>
<dbReference type="InParanoid" id="A0A317ZJY5"/>
<dbReference type="AlphaFoldDB" id="A0A317ZJY5"/>
<dbReference type="RefSeq" id="WP_110131367.1">
    <property type="nucleotide sequence ID" value="NZ_QHJQ01000007.1"/>
</dbReference>
<organism evidence="3 4">
    <name type="scientific">Coraliomargarita sinensis</name>
    <dbReference type="NCBI Taxonomy" id="2174842"/>
    <lineage>
        <taxon>Bacteria</taxon>
        <taxon>Pseudomonadati</taxon>
        <taxon>Verrucomicrobiota</taxon>
        <taxon>Opitutia</taxon>
        <taxon>Puniceicoccales</taxon>
        <taxon>Coraliomargaritaceae</taxon>
        <taxon>Coraliomargarita</taxon>
    </lineage>
</organism>
<comment type="similarity">
    <text evidence="1">Belongs to the transferase hexapeptide repeat family.</text>
</comment>
<protein>
    <submittedName>
        <fullName evidence="3">Putative colanic acid biosynthesis acetyltransferase</fullName>
    </submittedName>
</protein>
<sequence length="179" mass="19946">MSVALQQSSLSKKNKIARGLWGVAYVLLFRPSPRPFFAWRRLLLRMFGASVQSSALIYSSARIWAPWQLRMEAGSCLGDFVDCYNVAPVQLKQGAVVSQYSFLCTATHDFDDPAHPLMTAPITLERRSWVAADVFVAPGVTIAEGSVVLARSTVLKDTEAWMVLGGVPLRKIRERRFEV</sequence>
<evidence type="ECO:0000256" key="1">
    <source>
        <dbReference type="ARBA" id="ARBA00007274"/>
    </source>
</evidence>
<dbReference type="CDD" id="cd05825">
    <property type="entry name" value="LbH_wcaF_like"/>
    <property type="match status" value="1"/>
</dbReference>
<gene>
    <name evidence="3" type="ORF">DDZ13_10270</name>
</gene>
<proteinExistence type="inferred from homology"/>
<dbReference type="InterPro" id="IPR011004">
    <property type="entry name" value="Trimer_LpxA-like_sf"/>
</dbReference>
<dbReference type="PANTHER" id="PTHR23416:SF23">
    <property type="entry name" value="ACETYLTRANSFERASE C18B11.09C-RELATED"/>
    <property type="match status" value="1"/>
</dbReference>
<evidence type="ECO:0000256" key="2">
    <source>
        <dbReference type="ARBA" id="ARBA00022679"/>
    </source>
</evidence>
<dbReference type="Proteomes" id="UP000247099">
    <property type="component" value="Unassembled WGS sequence"/>
</dbReference>
<evidence type="ECO:0000313" key="4">
    <source>
        <dbReference type="Proteomes" id="UP000247099"/>
    </source>
</evidence>
<reference evidence="3 4" key="1">
    <citation type="submission" date="2018-05" db="EMBL/GenBank/DDBJ databases">
        <title>Coraliomargarita sinensis sp. nov., isolated from a marine solar saltern.</title>
        <authorList>
            <person name="Zhou L.Y."/>
        </authorList>
    </citation>
    <scope>NUCLEOTIDE SEQUENCE [LARGE SCALE GENOMIC DNA]</scope>
    <source>
        <strain evidence="3 4">WN38</strain>
    </source>
</reference>
<dbReference type="PANTHER" id="PTHR23416">
    <property type="entry name" value="SIALIC ACID SYNTHASE-RELATED"/>
    <property type="match status" value="1"/>
</dbReference>
<comment type="caution">
    <text evidence="3">The sequence shown here is derived from an EMBL/GenBank/DDBJ whole genome shotgun (WGS) entry which is preliminary data.</text>
</comment>